<sequence>MRFRARRGEPGPDAVRLSCRDFVRDLRLPAVAGVRDLVPYVEQRTGRALRLEPAEVAASESVPCGMWLATRDTHYVFYDPRTSRSHQDHIIAHEFGHILKEHRGGPALRDKDAAALITHIDPAVVRAVLGRTDYAEHDEREAELIGSYLQAHASAHTSPYASPYEGPFAPSAPADQDAARVARTLLRPRGAGPGREGRAR</sequence>
<keyword evidence="2" id="KW-1185">Reference proteome</keyword>
<evidence type="ECO:0000313" key="2">
    <source>
        <dbReference type="Proteomes" id="UP001223978"/>
    </source>
</evidence>
<protein>
    <submittedName>
        <fullName evidence="1">Toxin</fullName>
    </submittedName>
</protein>
<gene>
    <name evidence="1" type="ORF">QIS96_18630</name>
</gene>
<comment type="caution">
    <text evidence="1">The sequence shown here is derived from an EMBL/GenBank/DDBJ whole genome shotgun (WGS) entry which is preliminary data.</text>
</comment>
<reference evidence="1 2" key="1">
    <citation type="submission" date="2023-05" db="EMBL/GenBank/DDBJ databases">
        <title>Draft genome sequence of Streptomyces sp. B-S-A6 isolated from a cave soil in Thailand.</title>
        <authorList>
            <person name="Chamroensaksri N."/>
            <person name="Muangham S."/>
        </authorList>
    </citation>
    <scope>NUCLEOTIDE SEQUENCE [LARGE SCALE GENOMIC DNA]</scope>
    <source>
        <strain evidence="1 2">B-S-A6</strain>
    </source>
</reference>
<name>A0ABT6SCY6_9ACTN</name>
<dbReference type="RefSeq" id="WP_282543755.1">
    <property type="nucleotide sequence ID" value="NZ_JASCIQ010000018.1"/>
</dbReference>
<dbReference type="EMBL" id="JASCIQ010000018">
    <property type="protein sequence ID" value="MDI3405825.1"/>
    <property type="molecule type" value="Genomic_DNA"/>
</dbReference>
<dbReference type="Proteomes" id="UP001223978">
    <property type="component" value="Unassembled WGS sequence"/>
</dbReference>
<accession>A0ABT6SCY6</accession>
<organism evidence="1 2">
    <name type="scientific">Streptomyces cavernicola</name>
    <dbReference type="NCBI Taxonomy" id="3043613"/>
    <lineage>
        <taxon>Bacteria</taxon>
        <taxon>Bacillati</taxon>
        <taxon>Actinomycetota</taxon>
        <taxon>Actinomycetes</taxon>
        <taxon>Kitasatosporales</taxon>
        <taxon>Streptomycetaceae</taxon>
        <taxon>Streptomyces</taxon>
    </lineage>
</organism>
<proteinExistence type="predicted"/>
<evidence type="ECO:0000313" key="1">
    <source>
        <dbReference type="EMBL" id="MDI3405825.1"/>
    </source>
</evidence>